<evidence type="ECO:0000259" key="1">
    <source>
        <dbReference type="Pfam" id="PF02931"/>
    </source>
</evidence>
<dbReference type="WBParaSite" id="jg10065">
    <property type="protein sequence ID" value="jg10065"/>
    <property type="gene ID" value="jg10065"/>
</dbReference>
<dbReference type="InterPro" id="IPR006202">
    <property type="entry name" value="Neur_chan_lig-bd"/>
</dbReference>
<dbReference type="GO" id="GO:0016020">
    <property type="term" value="C:membrane"/>
    <property type="evidence" value="ECO:0007669"/>
    <property type="project" value="InterPro"/>
</dbReference>
<dbReference type="Gene3D" id="2.70.170.10">
    <property type="entry name" value="Neurotransmitter-gated ion-channel ligand-binding domain"/>
    <property type="match status" value="1"/>
</dbReference>
<feature type="domain" description="Neurotransmitter-gated ion-channel ligand-binding" evidence="1">
    <location>
        <begin position="16"/>
        <end position="73"/>
    </location>
</feature>
<dbReference type="Pfam" id="PF02931">
    <property type="entry name" value="Neur_chan_LBD"/>
    <property type="match status" value="1"/>
</dbReference>
<accession>A0A915CKY1</accession>
<evidence type="ECO:0000313" key="3">
    <source>
        <dbReference type="WBParaSite" id="jg10065"/>
    </source>
</evidence>
<protein>
    <submittedName>
        <fullName evidence="3">Neurotransmitter-gated ion-channel ligand-binding domain-containing protein</fullName>
    </submittedName>
</protein>
<dbReference type="SUPFAM" id="SSF63712">
    <property type="entry name" value="Nicotinic receptor ligand binding domain-like"/>
    <property type="match status" value="1"/>
</dbReference>
<evidence type="ECO:0000313" key="2">
    <source>
        <dbReference type="Proteomes" id="UP000887574"/>
    </source>
</evidence>
<keyword evidence="2" id="KW-1185">Reference proteome</keyword>
<proteinExistence type="predicted"/>
<dbReference type="AlphaFoldDB" id="A0A915CKY1"/>
<reference evidence="3" key="1">
    <citation type="submission" date="2022-11" db="UniProtKB">
        <authorList>
            <consortium name="WormBaseParasite"/>
        </authorList>
    </citation>
    <scope>IDENTIFICATION</scope>
</reference>
<sequence>MALARRRKCPEGSWREDRIINSIMSNYTKRLPDAEESVFVHVELHVQDMGSLNEISADFEIDIFFTQIWQDLRSASPTTASASGILLWSLDTSAIYGLQTHA</sequence>
<organism evidence="2 3">
    <name type="scientific">Ditylenchus dipsaci</name>
    <dbReference type="NCBI Taxonomy" id="166011"/>
    <lineage>
        <taxon>Eukaryota</taxon>
        <taxon>Metazoa</taxon>
        <taxon>Ecdysozoa</taxon>
        <taxon>Nematoda</taxon>
        <taxon>Chromadorea</taxon>
        <taxon>Rhabditida</taxon>
        <taxon>Tylenchina</taxon>
        <taxon>Tylenchomorpha</taxon>
        <taxon>Sphaerularioidea</taxon>
        <taxon>Anguinidae</taxon>
        <taxon>Anguininae</taxon>
        <taxon>Ditylenchus</taxon>
    </lineage>
</organism>
<dbReference type="Proteomes" id="UP000887574">
    <property type="component" value="Unplaced"/>
</dbReference>
<name>A0A915CKY1_9BILA</name>
<dbReference type="InterPro" id="IPR036734">
    <property type="entry name" value="Neur_chan_lig-bd_sf"/>
</dbReference>
<dbReference type="GO" id="GO:0005230">
    <property type="term" value="F:extracellular ligand-gated monoatomic ion channel activity"/>
    <property type="evidence" value="ECO:0007669"/>
    <property type="project" value="InterPro"/>
</dbReference>